<organism evidence="13 14">
    <name type="scientific">Cephalotrichum gorgonifer</name>
    <dbReference type="NCBI Taxonomy" id="2041049"/>
    <lineage>
        <taxon>Eukaryota</taxon>
        <taxon>Fungi</taxon>
        <taxon>Dikarya</taxon>
        <taxon>Ascomycota</taxon>
        <taxon>Pezizomycotina</taxon>
        <taxon>Sordariomycetes</taxon>
        <taxon>Hypocreomycetidae</taxon>
        <taxon>Microascales</taxon>
        <taxon>Microascaceae</taxon>
        <taxon>Cephalotrichum</taxon>
    </lineage>
</organism>
<keyword evidence="3" id="KW-0378">Hydrolase</keyword>
<evidence type="ECO:0000256" key="5">
    <source>
        <dbReference type="ARBA" id="ARBA00042398"/>
    </source>
</evidence>
<feature type="binding site" evidence="12">
    <location>
        <position position="283"/>
    </location>
    <ligand>
        <name>Mg(2+)</name>
        <dbReference type="ChEBI" id="CHEBI:18420"/>
        <label>1</label>
    </ligand>
</feature>
<evidence type="ECO:0000313" key="14">
    <source>
        <dbReference type="Proteomes" id="UP001187682"/>
    </source>
</evidence>
<sequence>MSITRPQRITGALLASHAADALGATLESQSATAIRERYPNGLRDIVGGGPFGLLPGQATHDTDLTRAVLLAYLDRARINAAGGDPDVASLAAGHMLKWLRGDWPERRQGRKPVHVGKTTLEGLQKYGETGEYVGSGGAGGEGKAGNGSLMRCLPTGLFEEDADRLLLDSVAISAITHADERCTVSCAAYNAIARDLVAGRTPQEAVESGLEVARKLEKDTAVADAIELGKKFSIADMAANGPVGLPSEASGFVLESLAIAVAAVLDKRPLEDVVIDVVRIGGDTDTNAAIAAGLLGARDGEDAVPERWVGRLQFGDDFAEIVSHILTTESGSSG</sequence>
<dbReference type="SUPFAM" id="SSF101478">
    <property type="entry name" value="ADP-ribosylglycohydrolase"/>
    <property type="match status" value="1"/>
</dbReference>
<evidence type="ECO:0000256" key="3">
    <source>
        <dbReference type="ARBA" id="ARBA00022801"/>
    </source>
</evidence>
<proteinExistence type="inferred from homology"/>
<evidence type="ECO:0000256" key="11">
    <source>
        <dbReference type="ARBA" id="ARBA00049015"/>
    </source>
</evidence>
<keyword evidence="14" id="KW-1185">Reference proteome</keyword>
<dbReference type="GO" id="GO:0004649">
    <property type="term" value="F:poly(ADP-ribose) glycohydrolase activity"/>
    <property type="evidence" value="ECO:0007669"/>
    <property type="project" value="UniProtKB-EC"/>
</dbReference>
<comment type="similarity">
    <text evidence="1">Belongs to the ADP-ribosylglycohydrolase family.</text>
</comment>
<dbReference type="InterPro" id="IPR050792">
    <property type="entry name" value="ADP-ribosylglycohydrolase"/>
</dbReference>
<gene>
    <name evidence="13" type="ORF">DNG_03739</name>
</gene>
<dbReference type="Proteomes" id="UP001187682">
    <property type="component" value="Unassembled WGS sequence"/>
</dbReference>
<dbReference type="InterPro" id="IPR036705">
    <property type="entry name" value="Ribosyl_crysJ1_sf"/>
</dbReference>
<evidence type="ECO:0000256" key="4">
    <source>
        <dbReference type="ARBA" id="ARBA00041057"/>
    </source>
</evidence>
<dbReference type="InterPro" id="IPR005502">
    <property type="entry name" value="Ribosyl_crysJ1"/>
</dbReference>
<dbReference type="GO" id="GO:0046872">
    <property type="term" value="F:metal ion binding"/>
    <property type="evidence" value="ECO:0007669"/>
    <property type="project" value="UniProtKB-KW"/>
</dbReference>
<evidence type="ECO:0000313" key="13">
    <source>
        <dbReference type="EMBL" id="SPO00990.1"/>
    </source>
</evidence>
<evidence type="ECO:0000256" key="8">
    <source>
        <dbReference type="ARBA" id="ARBA00042850"/>
    </source>
</evidence>
<feature type="binding site" evidence="12">
    <location>
        <position position="59"/>
    </location>
    <ligand>
        <name>Mg(2+)</name>
        <dbReference type="ChEBI" id="CHEBI:18420"/>
        <label>1</label>
    </ligand>
</feature>
<keyword evidence="12" id="KW-0479">Metal-binding</keyword>
<dbReference type="PANTHER" id="PTHR16222:SF24">
    <property type="entry name" value="ADP-RIBOSYLHYDROLASE ARH3"/>
    <property type="match status" value="1"/>
</dbReference>
<dbReference type="EMBL" id="ONZQ02000004">
    <property type="protein sequence ID" value="SPO00990.1"/>
    <property type="molecule type" value="Genomic_DNA"/>
</dbReference>
<evidence type="ECO:0000256" key="12">
    <source>
        <dbReference type="PIRSR" id="PIRSR605502-1"/>
    </source>
</evidence>
<dbReference type="Gene3D" id="1.10.4080.10">
    <property type="entry name" value="ADP-ribosylation/Crystallin J1"/>
    <property type="match status" value="1"/>
</dbReference>
<dbReference type="Pfam" id="PF03747">
    <property type="entry name" value="ADP_ribosyl_GH"/>
    <property type="match status" value="1"/>
</dbReference>
<name>A0AAE8SUJ4_9PEZI</name>
<accession>A0AAE8SUJ4</accession>
<feature type="binding site" evidence="12">
    <location>
        <position position="286"/>
    </location>
    <ligand>
        <name>Mg(2+)</name>
        <dbReference type="ChEBI" id="CHEBI:18420"/>
        <label>1</label>
    </ligand>
</feature>
<evidence type="ECO:0000256" key="1">
    <source>
        <dbReference type="ARBA" id="ARBA00010702"/>
    </source>
</evidence>
<evidence type="ECO:0000256" key="7">
    <source>
        <dbReference type="ARBA" id="ARBA00042722"/>
    </source>
</evidence>
<evidence type="ECO:0000256" key="2">
    <source>
        <dbReference type="ARBA" id="ARBA00012255"/>
    </source>
</evidence>
<dbReference type="PANTHER" id="PTHR16222">
    <property type="entry name" value="ADP-RIBOSYLGLYCOHYDROLASE"/>
    <property type="match status" value="1"/>
</dbReference>
<keyword evidence="12" id="KW-0460">Magnesium</keyword>
<evidence type="ECO:0000256" key="10">
    <source>
        <dbReference type="ARBA" id="ARBA00043193"/>
    </source>
</evidence>
<protein>
    <recommendedName>
        <fullName evidence="4">ADP-ribosylhydrolase ARH3</fullName>
        <ecNumber evidence="2">3.2.1.143</ecNumber>
    </recommendedName>
    <alternativeName>
        <fullName evidence="5">ADP-ribose glycohydrolase ARH3</fullName>
    </alternativeName>
    <alternativeName>
        <fullName evidence="6">ADP-ribosylhydrolase 3</fullName>
    </alternativeName>
    <alternativeName>
        <fullName evidence="9">O-acetyl-ADP-ribose deacetylase ARH3</fullName>
    </alternativeName>
    <alternativeName>
        <fullName evidence="10">Poly(ADP-ribose) glycohydrolase ARH3</fullName>
    </alternativeName>
    <alternativeName>
        <fullName evidence="8">[Protein ADP-ribosylarginine] hydrolase-like protein 2</fullName>
    </alternativeName>
    <alternativeName>
        <fullName evidence="7">[Protein ADP-ribosylserine] hydrolase</fullName>
    </alternativeName>
</protein>
<evidence type="ECO:0000256" key="6">
    <source>
        <dbReference type="ARBA" id="ARBA00042471"/>
    </source>
</evidence>
<comment type="cofactor">
    <cofactor evidence="12">
        <name>Mg(2+)</name>
        <dbReference type="ChEBI" id="CHEBI:18420"/>
    </cofactor>
    <text evidence="12">Binds 2 magnesium ions per subunit.</text>
</comment>
<feature type="binding site" evidence="12">
    <location>
        <position position="61"/>
    </location>
    <ligand>
        <name>Mg(2+)</name>
        <dbReference type="ChEBI" id="CHEBI:18420"/>
        <label>1</label>
    </ligand>
</feature>
<feature type="binding site" evidence="12">
    <location>
        <position position="285"/>
    </location>
    <ligand>
        <name>Mg(2+)</name>
        <dbReference type="ChEBI" id="CHEBI:18420"/>
        <label>1</label>
    </ligand>
</feature>
<comment type="catalytic activity">
    <reaction evidence="11">
        <text>alpha-NAD(+) + H2O = ADP-D-ribose + nicotinamide + H(+)</text>
        <dbReference type="Rhea" id="RHEA:68792"/>
        <dbReference type="ChEBI" id="CHEBI:15377"/>
        <dbReference type="ChEBI" id="CHEBI:15378"/>
        <dbReference type="ChEBI" id="CHEBI:17154"/>
        <dbReference type="ChEBI" id="CHEBI:57967"/>
        <dbReference type="ChEBI" id="CHEBI:77017"/>
    </reaction>
</comment>
<reference evidence="13" key="1">
    <citation type="submission" date="2018-03" db="EMBL/GenBank/DDBJ databases">
        <authorList>
            <person name="Guldener U."/>
        </authorList>
    </citation>
    <scope>NUCLEOTIDE SEQUENCE</scope>
</reference>
<dbReference type="AlphaFoldDB" id="A0AAE8SUJ4"/>
<evidence type="ECO:0000256" key="9">
    <source>
        <dbReference type="ARBA" id="ARBA00043187"/>
    </source>
</evidence>
<comment type="caution">
    <text evidence="13">The sequence shown here is derived from an EMBL/GenBank/DDBJ whole genome shotgun (WGS) entry which is preliminary data.</text>
</comment>
<dbReference type="EC" id="3.2.1.143" evidence="2"/>